<gene>
    <name evidence="1" type="ORF">JOF28_002363</name>
</gene>
<name>A0A940PZU1_9MICO</name>
<protein>
    <submittedName>
        <fullName evidence="1">Uncharacterized protein</fullName>
    </submittedName>
</protein>
<dbReference type="Proteomes" id="UP000675163">
    <property type="component" value="Unassembled WGS sequence"/>
</dbReference>
<proteinExistence type="predicted"/>
<dbReference type="RefSeq" id="WP_209705933.1">
    <property type="nucleotide sequence ID" value="NZ_JAFIDA010000001.1"/>
</dbReference>
<sequence>MESSSDQLATLRAYARLERETAMESLVRGGQDPATASEEVPEIDELVVYSLREDRLEELGLLAQYSLARLTARAGGPDADAHTRNADRVEFQILREIAAKFPELTVAVWRAGDRLEIS</sequence>
<evidence type="ECO:0000313" key="1">
    <source>
        <dbReference type="EMBL" id="MBP1327131.1"/>
    </source>
</evidence>
<evidence type="ECO:0000313" key="2">
    <source>
        <dbReference type="Proteomes" id="UP000675163"/>
    </source>
</evidence>
<reference evidence="1" key="1">
    <citation type="submission" date="2021-02" db="EMBL/GenBank/DDBJ databases">
        <title>Sequencing the genomes of 1000 actinobacteria strains.</title>
        <authorList>
            <person name="Klenk H.-P."/>
        </authorList>
    </citation>
    <scope>NUCLEOTIDE SEQUENCE</scope>
    <source>
        <strain evidence="1">DSM 22850</strain>
    </source>
</reference>
<dbReference type="EMBL" id="JAFIDA010000001">
    <property type="protein sequence ID" value="MBP1327131.1"/>
    <property type="molecule type" value="Genomic_DNA"/>
</dbReference>
<keyword evidence="2" id="KW-1185">Reference proteome</keyword>
<dbReference type="AlphaFoldDB" id="A0A940PZU1"/>
<accession>A0A940PZU1</accession>
<comment type="caution">
    <text evidence="1">The sequence shown here is derived from an EMBL/GenBank/DDBJ whole genome shotgun (WGS) entry which is preliminary data.</text>
</comment>
<organism evidence="1 2">
    <name type="scientific">Leucobacter exalbidus</name>
    <dbReference type="NCBI Taxonomy" id="662960"/>
    <lineage>
        <taxon>Bacteria</taxon>
        <taxon>Bacillati</taxon>
        <taxon>Actinomycetota</taxon>
        <taxon>Actinomycetes</taxon>
        <taxon>Micrococcales</taxon>
        <taxon>Microbacteriaceae</taxon>
        <taxon>Leucobacter</taxon>
    </lineage>
</organism>